<organism evidence="1">
    <name type="scientific">marine sediment metagenome</name>
    <dbReference type="NCBI Taxonomy" id="412755"/>
    <lineage>
        <taxon>unclassified sequences</taxon>
        <taxon>metagenomes</taxon>
        <taxon>ecological metagenomes</taxon>
    </lineage>
</organism>
<dbReference type="AlphaFoldDB" id="A0A0F8YXK6"/>
<proteinExistence type="predicted"/>
<gene>
    <name evidence="1" type="ORF">LCGC14_3101850</name>
</gene>
<reference evidence="1" key="1">
    <citation type="journal article" date="2015" name="Nature">
        <title>Complex archaea that bridge the gap between prokaryotes and eukaryotes.</title>
        <authorList>
            <person name="Spang A."/>
            <person name="Saw J.H."/>
            <person name="Jorgensen S.L."/>
            <person name="Zaremba-Niedzwiedzka K."/>
            <person name="Martijn J."/>
            <person name="Lind A.E."/>
            <person name="van Eijk R."/>
            <person name="Schleper C."/>
            <person name="Guy L."/>
            <person name="Ettema T.J."/>
        </authorList>
    </citation>
    <scope>NUCLEOTIDE SEQUENCE</scope>
</reference>
<feature type="non-terminal residue" evidence="1">
    <location>
        <position position="1"/>
    </location>
</feature>
<accession>A0A0F8YXK6</accession>
<protein>
    <submittedName>
        <fullName evidence="1">Uncharacterized protein</fullName>
    </submittedName>
</protein>
<dbReference type="EMBL" id="LAZR01066865">
    <property type="protein sequence ID" value="KKK52741.1"/>
    <property type="molecule type" value="Genomic_DNA"/>
</dbReference>
<name>A0A0F8YXK6_9ZZZZ</name>
<sequence>GYEEAAGSLADDPAAVERVAYAYFREEGIVETTKPAPGIPGYVLIPIDIAYGEAWEGFTAFQKQAWRDKILRVLRAAETGEGQ</sequence>
<evidence type="ECO:0000313" key="1">
    <source>
        <dbReference type="EMBL" id="KKK52741.1"/>
    </source>
</evidence>
<comment type="caution">
    <text evidence="1">The sequence shown here is derived from an EMBL/GenBank/DDBJ whole genome shotgun (WGS) entry which is preliminary data.</text>
</comment>